<dbReference type="PROSITE" id="PS00922">
    <property type="entry name" value="TRANSGLYCOSYLASE"/>
    <property type="match status" value="1"/>
</dbReference>
<feature type="domain" description="Murein transglycosylase-C N-terminal" evidence="2">
    <location>
        <begin position="55"/>
        <end position="188"/>
    </location>
</feature>
<dbReference type="CDD" id="cd16893">
    <property type="entry name" value="LT_MltC_MltE"/>
    <property type="match status" value="1"/>
</dbReference>
<sequence>MVKWLFKHLNLFALCALLAVPTASTYADNLPDNFDQLPDDVQAVLLDFLEPPPADVWGPNGEVSGTHTMVRYLDDFHTLVKIDFERGLIRVETRGAEEPLLQLRQAIVGTLLTPADPREIDLYTATDFGLTGRPFLAGQVKDQEGQVIEYPWRAQRYADYLLTRSLVKTRDGYLIEIPMVSQHKQVSANLYRPFVDAAAQRYRISPALILAVIETESSFNPFAVSPARAYGLMQVMQKTAGRDVMAKIHGKDHAPSRQYLLDPRNNIETGTAYLSILRDSYLAGIKGDRKREYCMIAAYNGGAGQLLRTFHRDRNKALAQINSMSEDKLYRYLTTRHPKEETRRYLEKVIARKQKYGE</sequence>
<gene>
    <name evidence="3" type="ORF">MGWOODY_Tha666</name>
</gene>
<dbReference type="Gene3D" id="1.10.530.10">
    <property type="match status" value="1"/>
</dbReference>
<evidence type="ECO:0000313" key="3">
    <source>
        <dbReference type="EMBL" id="CUS41107.1"/>
    </source>
</evidence>
<keyword evidence="3" id="KW-0378">Hydrolase</keyword>
<dbReference type="InterPro" id="IPR008258">
    <property type="entry name" value="Transglycosylase_SLT_dom_1"/>
</dbReference>
<dbReference type="InterPro" id="IPR023346">
    <property type="entry name" value="Lysozyme-like_dom_sf"/>
</dbReference>
<protein>
    <submittedName>
        <fullName evidence="3">Membrane-bound lytic murein transglycosylase E</fullName>
        <ecNumber evidence="3">3.2.1.-</ecNumber>
    </submittedName>
</protein>
<reference evidence="3" key="1">
    <citation type="submission" date="2015-10" db="EMBL/GenBank/DDBJ databases">
        <authorList>
            <person name="Gilbert D.G."/>
        </authorList>
    </citation>
    <scope>NUCLEOTIDE SEQUENCE</scope>
</reference>
<dbReference type="InterPro" id="IPR024570">
    <property type="entry name" value="Murein_transglycosylaseC_N"/>
</dbReference>
<keyword evidence="3" id="KW-0326">Glycosidase</keyword>
<feature type="domain" description="Transglycosylase SLT" evidence="1">
    <location>
        <begin position="195"/>
        <end position="317"/>
    </location>
</feature>
<dbReference type="GO" id="GO:0000270">
    <property type="term" value="P:peptidoglycan metabolic process"/>
    <property type="evidence" value="ECO:0007669"/>
    <property type="project" value="InterPro"/>
</dbReference>
<name>A0A160TD32_9ZZZZ</name>
<dbReference type="EMBL" id="CZQC01000036">
    <property type="protein sequence ID" value="CUS41107.1"/>
    <property type="molecule type" value="Genomic_DNA"/>
</dbReference>
<dbReference type="PANTHER" id="PTHR37423:SF2">
    <property type="entry name" value="MEMBRANE-BOUND LYTIC MUREIN TRANSGLYCOSYLASE C"/>
    <property type="match status" value="1"/>
</dbReference>
<organism evidence="3">
    <name type="scientific">hydrothermal vent metagenome</name>
    <dbReference type="NCBI Taxonomy" id="652676"/>
    <lineage>
        <taxon>unclassified sequences</taxon>
        <taxon>metagenomes</taxon>
        <taxon>ecological metagenomes</taxon>
    </lineage>
</organism>
<accession>A0A160TD32</accession>
<dbReference type="GO" id="GO:0016798">
    <property type="term" value="F:hydrolase activity, acting on glycosyl bonds"/>
    <property type="evidence" value="ECO:0007669"/>
    <property type="project" value="UniProtKB-KW"/>
</dbReference>
<dbReference type="GO" id="GO:0016020">
    <property type="term" value="C:membrane"/>
    <property type="evidence" value="ECO:0007669"/>
    <property type="project" value="InterPro"/>
</dbReference>
<dbReference type="EC" id="3.2.1.-" evidence="3"/>
<evidence type="ECO:0000259" key="1">
    <source>
        <dbReference type="Pfam" id="PF01464"/>
    </source>
</evidence>
<dbReference type="Pfam" id="PF01464">
    <property type="entry name" value="SLT"/>
    <property type="match status" value="1"/>
</dbReference>
<dbReference type="GO" id="GO:0008933">
    <property type="term" value="F:peptidoglycan lytic transglycosylase activity"/>
    <property type="evidence" value="ECO:0007669"/>
    <property type="project" value="InterPro"/>
</dbReference>
<dbReference type="AlphaFoldDB" id="A0A160TD32"/>
<dbReference type="PANTHER" id="PTHR37423">
    <property type="entry name" value="SOLUBLE LYTIC MUREIN TRANSGLYCOSYLASE-RELATED"/>
    <property type="match status" value="1"/>
</dbReference>
<evidence type="ECO:0000259" key="2">
    <source>
        <dbReference type="Pfam" id="PF11873"/>
    </source>
</evidence>
<dbReference type="Pfam" id="PF11873">
    <property type="entry name" value="Mltc_N"/>
    <property type="match status" value="1"/>
</dbReference>
<dbReference type="SUPFAM" id="SSF53955">
    <property type="entry name" value="Lysozyme-like"/>
    <property type="match status" value="1"/>
</dbReference>
<dbReference type="InterPro" id="IPR000189">
    <property type="entry name" value="Transglyc_AS"/>
</dbReference>
<proteinExistence type="predicted"/>